<keyword evidence="3 11" id="KW-0004">4Fe-4S</keyword>
<keyword evidence="9 11" id="KW-0411">Iron-sulfur</keyword>
<dbReference type="Proteomes" id="UP000187408">
    <property type="component" value="Unassembled WGS sequence"/>
</dbReference>
<evidence type="ECO:0000259" key="13">
    <source>
        <dbReference type="PROSITE" id="PS51379"/>
    </source>
</evidence>
<dbReference type="GO" id="GO:0008177">
    <property type="term" value="F:succinate dehydrogenase (quinone) activity"/>
    <property type="evidence" value="ECO:0007669"/>
    <property type="project" value="UniProtKB-EC"/>
</dbReference>
<evidence type="ECO:0000256" key="9">
    <source>
        <dbReference type="ARBA" id="ARBA00023014"/>
    </source>
</evidence>
<comment type="caution">
    <text evidence="14">The sequence shown here is derived from an EMBL/GenBank/DDBJ whole genome shotgun (WGS) entry which is preliminary data.</text>
</comment>
<evidence type="ECO:0000256" key="7">
    <source>
        <dbReference type="ARBA" id="ARBA00023002"/>
    </source>
</evidence>
<reference evidence="14 15" key="1">
    <citation type="submission" date="2016-10" db="EMBL/GenBank/DDBJ databases">
        <title>Genome sequence of a sulfur-reducing bacterium Desulfurobacterium indicum K6013.</title>
        <authorList>
            <person name="Cao J."/>
            <person name="Shao Z."/>
            <person name="Alain K."/>
            <person name="Jebbar M."/>
        </authorList>
    </citation>
    <scope>NUCLEOTIDE SEQUENCE [LARGE SCALE GENOMIC DNA]</scope>
    <source>
        <strain evidence="14 15">K6013</strain>
    </source>
</reference>
<dbReference type="Pfam" id="PF13183">
    <property type="entry name" value="Fer4_8"/>
    <property type="match status" value="1"/>
</dbReference>
<dbReference type="PANTHER" id="PTHR11921:SF29">
    <property type="entry name" value="SUCCINATE DEHYDROGENASE [UBIQUINONE] IRON-SULFUR SUBUNIT, MITOCHONDRIAL"/>
    <property type="match status" value="1"/>
</dbReference>
<keyword evidence="15" id="KW-1185">Reference proteome</keyword>
<evidence type="ECO:0000256" key="11">
    <source>
        <dbReference type="RuleBase" id="RU361237"/>
    </source>
</evidence>
<evidence type="ECO:0000256" key="6">
    <source>
        <dbReference type="ARBA" id="ARBA00022723"/>
    </source>
</evidence>
<protein>
    <recommendedName>
        <fullName evidence="11">Fumarate reductase iron-sulfur subunit</fullName>
        <ecNumber evidence="11">1.3.5.1</ecNumber>
    </recommendedName>
</protein>
<dbReference type="GO" id="GO:0022904">
    <property type="term" value="P:respiratory electron transport chain"/>
    <property type="evidence" value="ECO:0007669"/>
    <property type="project" value="TreeGrafter"/>
</dbReference>
<dbReference type="InterPro" id="IPR001041">
    <property type="entry name" value="2Fe-2S_ferredoxin-type"/>
</dbReference>
<dbReference type="RefSeq" id="WP_076713581.1">
    <property type="nucleotide sequence ID" value="NZ_MOEN01000039.1"/>
</dbReference>
<dbReference type="InterPro" id="IPR009051">
    <property type="entry name" value="Helical_ferredxn"/>
</dbReference>
<dbReference type="GO" id="GO:0051539">
    <property type="term" value="F:4 iron, 4 sulfur cluster binding"/>
    <property type="evidence" value="ECO:0007669"/>
    <property type="project" value="UniProtKB-KW"/>
</dbReference>
<dbReference type="PROSITE" id="PS51085">
    <property type="entry name" value="2FE2S_FER_2"/>
    <property type="match status" value="1"/>
</dbReference>
<evidence type="ECO:0000256" key="1">
    <source>
        <dbReference type="ARBA" id="ARBA00004894"/>
    </source>
</evidence>
<feature type="domain" description="4Fe-4S ferredoxin-type" evidence="13">
    <location>
        <begin position="147"/>
        <end position="176"/>
    </location>
</feature>
<evidence type="ECO:0000313" key="14">
    <source>
        <dbReference type="EMBL" id="OMH39910.1"/>
    </source>
</evidence>
<proteinExistence type="inferred from homology"/>
<dbReference type="InterPro" id="IPR017896">
    <property type="entry name" value="4Fe4S_Fe-S-bd"/>
</dbReference>
<dbReference type="GO" id="GO:0006099">
    <property type="term" value="P:tricarboxylic acid cycle"/>
    <property type="evidence" value="ECO:0007669"/>
    <property type="project" value="UniProtKB-KW"/>
</dbReference>
<comment type="pathway">
    <text evidence="1">Carbohydrate metabolism; tricarboxylic acid cycle; fumarate from succinate (bacterial route): step 1/1.</text>
</comment>
<dbReference type="PROSITE" id="PS00197">
    <property type="entry name" value="2FE2S_FER_1"/>
    <property type="match status" value="1"/>
</dbReference>
<dbReference type="InterPro" id="IPR004489">
    <property type="entry name" value="Succ_DH/fum_Rdtase_Fe-S"/>
</dbReference>
<dbReference type="GO" id="GO:0009055">
    <property type="term" value="F:electron transfer activity"/>
    <property type="evidence" value="ECO:0007669"/>
    <property type="project" value="InterPro"/>
</dbReference>
<feature type="domain" description="4Fe-4S ferredoxin-type" evidence="13">
    <location>
        <begin position="203"/>
        <end position="232"/>
    </location>
</feature>
<dbReference type="InterPro" id="IPR025192">
    <property type="entry name" value="Succ_DH/fum_Rdtase_N"/>
</dbReference>
<dbReference type="GO" id="GO:0051537">
    <property type="term" value="F:2 iron, 2 sulfur cluster binding"/>
    <property type="evidence" value="ECO:0007669"/>
    <property type="project" value="UniProtKB-KW"/>
</dbReference>
<comment type="cofactor">
    <cofactor evidence="11">
        <name>[2Fe-2S] cluster</name>
        <dbReference type="ChEBI" id="CHEBI:190135"/>
    </cofactor>
    <text evidence="11">Binds 1 [2Fe-2S] cluster.</text>
</comment>
<keyword evidence="8 11" id="KW-0408">Iron</keyword>
<dbReference type="InterPro" id="IPR017900">
    <property type="entry name" value="4Fe4S_Fe_S_CS"/>
</dbReference>
<comment type="catalytic activity">
    <reaction evidence="11">
        <text>a menaquinone + succinate = a menaquinol + fumarate</text>
        <dbReference type="Rhea" id="RHEA:27834"/>
        <dbReference type="Rhea" id="RHEA-COMP:9537"/>
        <dbReference type="Rhea" id="RHEA-COMP:9539"/>
        <dbReference type="ChEBI" id="CHEBI:16374"/>
        <dbReference type="ChEBI" id="CHEBI:18151"/>
        <dbReference type="ChEBI" id="CHEBI:29806"/>
        <dbReference type="ChEBI" id="CHEBI:30031"/>
        <dbReference type="EC" id="1.3.5.1"/>
    </reaction>
</comment>
<keyword evidence="4" id="KW-0816">Tricarboxylic acid cycle</keyword>
<dbReference type="CDD" id="cd00207">
    <property type="entry name" value="fer2"/>
    <property type="match status" value="1"/>
</dbReference>
<dbReference type="AlphaFoldDB" id="A0A1R1MJN2"/>
<dbReference type="Gene3D" id="3.10.20.30">
    <property type="match status" value="1"/>
</dbReference>
<dbReference type="NCBIfam" id="TIGR00384">
    <property type="entry name" value="dhsB"/>
    <property type="match status" value="1"/>
</dbReference>
<organism evidence="14 15">
    <name type="scientific">Desulfurobacterium indicum</name>
    <dbReference type="NCBI Taxonomy" id="1914305"/>
    <lineage>
        <taxon>Bacteria</taxon>
        <taxon>Pseudomonadati</taxon>
        <taxon>Aquificota</taxon>
        <taxon>Aquificia</taxon>
        <taxon>Desulfurobacteriales</taxon>
        <taxon>Desulfurobacteriaceae</taxon>
        <taxon>Desulfurobacterium</taxon>
    </lineage>
</organism>
<evidence type="ECO:0000256" key="5">
    <source>
        <dbReference type="ARBA" id="ARBA00022714"/>
    </source>
</evidence>
<dbReference type="InterPro" id="IPR006058">
    <property type="entry name" value="2Fe2S_fd_BS"/>
</dbReference>
<dbReference type="PANTHER" id="PTHR11921">
    <property type="entry name" value="SUCCINATE DEHYDROGENASE IRON-SULFUR PROTEIN"/>
    <property type="match status" value="1"/>
</dbReference>
<keyword evidence="7" id="KW-0560">Oxidoreductase</keyword>
<feature type="domain" description="2Fe-2S ferredoxin-type" evidence="12">
    <location>
        <begin position="5"/>
        <end position="99"/>
    </location>
</feature>
<evidence type="ECO:0000256" key="2">
    <source>
        <dbReference type="ARBA" id="ARBA00009433"/>
    </source>
</evidence>
<dbReference type="InterPro" id="IPR036010">
    <property type="entry name" value="2Fe-2S_ferredoxin-like_sf"/>
</dbReference>
<dbReference type="SUPFAM" id="SSF46548">
    <property type="entry name" value="alpha-helical ferredoxin"/>
    <property type="match status" value="1"/>
</dbReference>
<keyword evidence="5 11" id="KW-0001">2Fe-2S</keyword>
<dbReference type="GO" id="GO:0051538">
    <property type="term" value="F:3 iron, 4 sulfur cluster binding"/>
    <property type="evidence" value="ECO:0007669"/>
    <property type="project" value="UniProtKB-KW"/>
</dbReference>
<comment type="cofactor">
    <cofactor evidence="11">
        <name>[4Fe-4S] cluster</name>
        <dbReference type="ChEBI" id="CHEBI:49883"/>
    </cofactor>
    <text evidence="11">Binds 1 [4Fe-4S] cluster.</text>
</comment>
<gene>
    <name evidence="14" type="ORF">BLW93_08055</name>
</gene>
<name>A0A1R1MJN2_9BACT</name>
<evidence type="ECO:0000313" key="15">
    <source>
        <dbReference type="Proteomes" id="UP000187408"/>
    </source>
</evidence>
<dbReference type="InterPro" id="IPR050573">
    <property type="entry name" value="SDH/FRD_Iron-Sulfur"/>
</dbReference>
<keyword evidence="6 11" id="KW-0479">Metal-binding</keyword>
<dbReference type="GO" id="GO:0046872">
    <property type="term" value="F:metal ion binding"/>
    <property type="evidence" value="ECO:0007669"/>
    <property type="project" value="UniProtKB-KW"/>
</dbReference>
<comment type="cofactor">
    <cofactor evidence="11">
        <name>[3Fe-4S] cluster</name>
        <dbReference type="ChEBI" id="CHEBI:21137"/>
    </cofactor>
    <text evidence="11">Binds 1 [3Fe-4S] cluster.</text>
</comment>
<dbReference type="SUPFAM" id="SSF54292">
    <property type="entry name" value="2Fe-2S ferredoxin-like"/>
    <property type="match status" value="1"/>
</dbReference>
<dbReference type="Pfam" id="PF13085">
    <property type="entry name" value="Fer2_3"/>
    <property type="match status" value="1"/>
</dbReference>
<evidence type="ECO:0000256" key="10">
    <source>
        <dbReference type="ARBA" id="ARBA00023291"/>
    </source>
</evidence>
<dbReference type="EMBL" id="MOEN01000039">
    <property type="protein sequence ID" value="OMH39910.1"/>
    <property type="molecule type" value="Genomic_DNA"/>
</dbReference>
<sequence length="322" mass="36492">MAEAKKVILRISRFNPEFDEKPHFQDFEIEIPKGMTVLEALYFIKENIDPTLTFRGFCRSAICGSCSVKVNGHPKLACKTQIWQEIERFGTNILKIEPLGNMKVIRDLAVDFSEAEEKLKKVKPYLIPDPEVIPDTNDEESIVYPEEMEKFDKFTDCILCGTCYSMCPAVMFIDDYAGPFQFGRIFRFAEDPRDGLKKERSKIAYAFELWKCIRCERCADICPKHIHPVEAVTHLRAMSIEKGLTLNPGARHAIAFYKSVTSTGMLNEAILPIMSKGIKGVLENMPVALSFLLKGKMPPPIVKPIEDIEGFKKVVSLSAEVE</sequence>
<evidence type="ECO:0000256" key="3">
    <source>
        <dbReference type="ARBA" id="ARBA00022485"/>
    </source>
</evidence>
<dbReference type="PROSITE" id="PS00198">
    <property type="entry name" value="4FE4S_FER_1"/>
    <property type="match status" value="2"/>
</dbReference>
<evidence type="ECO:0000259" key="12">
    <source>
        <dbReference type="PROSITE" id="PS51085"/>
    </source>
</evidence>
<dbReference type="Gene3D" id="1.10.1060.10">
    <property type="entry name" value="Alpha-helical ferredoxin"/>
    <property type="match status" value="1"/>
</dbReference>
<comment type="similarity">
    <text evidence="2 11">Belongs to the succinate dehydrogenase/fumarate reductase iron-sulfur protein family.</text>
</comment>
<evidence type="ECO:0000256" key="4">
    <source>
        <dbReference type="ARBA" id="ARBA00022532"/>
    </source>
</evidence>
<dbReference type="PROSITE" id="PS51379">
    <property type="entry name" value="4FE4S_FER_2"/>
    <property type="match status" value="2"/>
</dbReference>
<evidence type="ECO:0000256" key="8">
    <source>
        <dbReference type="ARBA" id="ARBA00023004"/>
    </source>
</evidence>
<accession>A0A1R1MJN2</accession>
<keyword evidence="10 11" id="KW-0003">3Fe-4S</keyword>
<dbReference type="EC" id="1.3.5.1" evidence="11"/>
<dbReference type="OrthoDB" id="9804391at2"/>
<dbReference type="InterPro" id="IPR012675">
    <property type="entry name" value="Beta-grasp_dom_sf"/>
</dbReference>
<dbReference type="STRING" id="1914305.BLW93_08055"/>